<proteinExistence type="predicted"/>
<keyword evidence="2" id="KW-1185">Reference proteome</keyword>
<gene>
    <name evidence="1" type="ORF">F4820DRAFT_56916</name>
</gene>
<name>A0ACB9YQS7_9PEZI</name>
<evidence type="ECO:0000313" key="2">
    <source>
        <dbReference type="Proteomes" id="UP001497700"/>
    </source>
</evidence>
<evidence type="ECO:0000313" key="1">
    <source>
        <dbReference type="EMBL" id="KAI4861567.1"/>
    </source>
</evidence>
<protein>
    <submittedName>
        <fullName evidence="1">O-methyltransferase</fullName>
    </submittedName>
</protein>
<reference evidence="1 2" key="1">
    <citation type="journal article" date="2022" name="New Phytol.">
        <title>Ecological generalism drives hyperdiversity of secondary metabolite gene clusters in xylarialean endophytes.</title>
        <authorList>
            <person name="Franco M.E.E."/>
            <person name="Wisecaver J.H."/>
            <person name="Arnold A.E."/>
            <person name="Ju Y.M."/>
            <person name="Slot J.C."/>
            <person name="Ahrendt S."/>
            <person name="Moore L.P."/>
            <person name="Eastman K.E."/>
            <person name="Scott K."/>
            <person name="Konkel Z."/>
            <person name="Mondo S.J."/>
            <person name="Kuo A."/>
            <person name="Hayes R.D."/>
            <person name="Haridas S."/>
            <person name="Andreopoulos B."/>
            <person name="Riley R."/>
            <person name="LaButti K."/>
            <person name="Pangilinan J."/>
            <person name="Lipzen A."/>
            <person name="Amirebrahimi M."/>
            <person name="Yan J."/>
            <person name="Adam C."/>
            <person name="Keymanesh K."/>
            <person name="Ng V."/>
            <person name="Louie K."/>
            <person name="Northen T."/>
            <person name="Drula E."/>
            <person name="Henrissat B."/>
            <person name="Hsieh H.M."/>
            <person name="Youens-Clark K."/>
            <person name="Lutzoni F."/>
            <person name="Miadlikowska J."/>
            <person name="Eastwood D.C."/>
            <person name="Hamelin R.C."/>
            <person name="Grigoriev I.V."/>
            <person name="U'Ren J.M."/>
        </authorList>
    </citation>
    <scope>NUCLEOTIDE SEQUENCE [LARGE SCALE GENOMIC DNA]</scope>
    <source>
        <strain evidence="1 2">CBS 119005</strain>
    </source>
</reference>
<dbReference type="Proteomes" id="UP001497700">
    <property type="component" value="Unassembled WGS sequence"/>
</dbReference>
<comment type="caution">
    <text evidence="1">The sequence shown here is derived from an EMBL/GenBank/DDBJ whole genome shotgun (WGS) entry which is preliminary data.</text>
</comment>
<dbReference type="EMBL" id="MU393548">
    <property type="protein sequence ID" value="KAI4861567.1"/>
    <property type="molecule type" value="Genomic_DNA"/>
</dbReference>
<accession>A0ACB9YQS7</accession>
<organism evidence="1 2">
    <name type="scientific">Hypoxylon rubiginosum</name>
    <dbReference type="NCBI Taxonomy" id="110542"/>
    <lineage>
        <taxon>Eukaryota</taxon>
        <taxon>Fungi</taxon>
        <taxon>Dikarya</taxon>
        <taxon>Ascomycota</taxon>
        <taxon>Pezizomycotina</taxon>
        <taxon>Sordariomycetes</taxon>
        <taxon>Xylariomycetidae</taxon>
        <taxon>Xylariales</taxon>
        <taxon>Hypoxylaceae</taxon>
        <taxon>Hypoxylon</taxon>
    </lineage>
</organism>
<sequence length="398" mass="44461">MEETYAPVIDRLEAFTAADFEGHEKERLRLIASARKLVSRLETNEEKFYGISFAEPIIYAALKTCIDIGLWRGWTAAGGGEKSLEDIAKLAEADCDLNLLRRLLRLLGTANIVEETGEDRYKPTSFSFTIGDDSSLIAGALVARVHHWDPCSQNLPSFLAKNSYREPLDSKDTNYHQSYPEGLSFFERGLSNPVYQESWSGFMTEWAKYKIPWPKFYDTASLIDGADLSDGKPLLIDIGGHHGVDLLHLPAKHPDLPAGSLVLQDLPGVVSGLDLGTDKIKVVGHDFFEPQPIHGGRAYFFHAVFHDWSDEIAIKILQNIVPAMKKGYSKLLICDIVIPPTGASMIQTVMDVNMMSLLSAYERTEAMWRKLINEAGFKIIGIWKDPRDFEAVIEAELA</sequence>